<feature type="transmembrane region" description="Helical" evidence="6">
    <location>
        <begin position="177"/>
        <end position="197"/>
    </location>
</feature>
<dbReference type="AlphaFoldDB" id="A0A2N9L9U1"/>
<feature type="transmembrane region" description="Helical" evidence="6">
    <location>
        <begin position="369"/>
        <end position="388"/>
    </location>
</feature>
<feature type="transmembrane region" description="Helical" evidence="6">
    <location>
        <begin position="309"/>
        <end position="327"/>
    </location>
</feature>
<evidence type="ECO:0000256" key="5">
    <source>
        <dbReference type="ARBA" id="ARBA00023136"/>
    </source>
</evidence>
<evidence type="ECO:0000259" key="7">
    <source>
        <dbReference type="PROSITE" id="PS50850"/>
    </source>
</evidence>
<evidence type="ECO:0000313" key="9">
    <source>
        <dbReference type="Proteomes" id="UP000239735"/>
    </source>
</evidence>
<gene>
    <name evidence="8" type="ORF">SBA5_260002</name>
</gene>
<proteinExistence type="predicted"/>
<evidence type="ECO:0000256" key="4">
    <source>
        <dbReference type="ARBA" id="ARBA00022989"/>
    </source>
</evidence>
<dbReference type="PANTHER" id="PTHR43791">
    <property type="entry name" value="PERMEASE-RELATED"/>
    <property type="match status" value="1"/>
</dbReference>
<feature type="transmembrane region" description="Helical" evidence="6">
    <location>
        <begin position="90"/>
        <end position="113"/>
    </location>
</feature>
<feature type="transmembrane region" description="Helical" evidence="6">
    <location>
        <begin position="61"/>
        <end position="83"/>
    </location>
</feature>
<feature type="domain" description="Major facilitator superfamily (MFS) profile" evidence="7">
    <location>
        <begin position="23"/>
        <end position="424"/>
    </location>
</feature>
<dbReference type="Gene3D" id="1.20.1250.20">
    <property type="entry name" value="MFS general substrate transporter like domains"/>
    <property type="match status" value="2"/>
</dbReference>
<evidence type="ECO:0000256" key="3">
    <source>
        <dbReference type="ARBA" id="ARBA00022692"/>
    </source>
</evidence>
<name>A0A2N9L9U1_9BACT</name>
<accession>A0A2N9L9U1</accession>
<evidence type="ECO:0000256" key="1">
    <source>
        <dbReference type="ARBA" id="ARBA00004141"/>
    </source>
</evidence>
<dbReference type="EMBL" id="OKRB01000082">
    <property type="protein sequence ID" value="SPE20057.1"/>
    <property type="molecule type" value="Genomic_DNA"/>
</dbReference>
<feature type="transmembrane region" description="Helical" evidence="6">
    <location>
        <begin position="275"/>
        <end position="297"/>
    </location>
</feature>
<organism evidence="8 9">
    <name type="scientific">Candidatus Sulfuritelmatomonas gaucii</name>
    <dbReference type="NCBI Taxonomy" id="2043161"/>
    <lineage>
        <taxon>Bacteria</taxon>
        <taxon>Pseudomonadati</taxon>
        <taxon>Acidobacteriota</taxon>
        <taxon>Terriglobia</taxon>
        <taxon>Terriglobales</taxon>
        <taxon>Acidobacteriaceae</taxon>
        <taxon>Candidatus Sulfuritelmatomonas</taxon>
    </lineage>
</organism>
<sequence>MPGNNSHIAAQREPDLRRRWLYLMPVVFVTYSLAYLGRSNFGFGAAAGMAKSLNITESRAAFLASAFFLGYFLFQIPAATYAVRRSATRLVFFALICWGIFSALTGVIRVYWLLVADRLLLGVAESLILPSMLILLTNWFTKAERSRANAILILGNPVTVTWMAAVTGYLIRGVGWQMTFILEGIPSIVWAFVWLGVARDQPVQVRWLSRESSGQLTEELAREQASLPQYTNFLATLRVPGVLLLCFQYFSWSFGVYGLVLWIPEMIRSGSSRGIGQVGVLSAAPFLLAVILMLVVSAVSDRTLNRKPFVWPFLILSGVGLFCSFATAGDHFWLSYLSLIVAGGAMYAPYGPFFAIMPEMLPRNVVGEVIALVNSCGALGGFAGTWLVGWLQALTGNARAGFLAMSVALIVAGAITLCLPSTRREPHPA</sequence>
<feature type="transmembrane region" description="Helical" evidence="6">
    <location>
        <begin position="119"/>
        <end position="139"/>
    </location>
</feature>
<dbReference type="InterPro" id="IPR011701">
    <property type="entry name" value="MFS"/>
</dbReference>
<reference evidence="9" key="1">
    <citation type="submission" date="2018-02" db="EMBL/GenBank/DDBJ databases">
        <authorList>
            <person name="Hausmann B."/>
        </authorList>
    </citation>
    <scope>NUCLEOTIDE SEQUENCE [LARGE SCALE GENOMIC DNA]</scope>
    <source>
        <strain evidence="9">Peat soil MAG SbA5</strain>
    </source>
</reference>
<dbReference type="InterPro" id="IPR020846">
    <property type="entry name" value="MFS_dom"/>
</dbReference>
<keyword evidence="4 6" id="KW-1133">Transmembrane helix</keyword>
<dbReference type="PROSITE" id="PS50850">
    <property type="entry name" value="MFS"/>
    <property type="match status" value="1"/>
</dbReference>
<dbReference type="SUPFAM" id="SSF103473">
    <property type="entry name" value="MFS general substrate transporter"/>
    <property type="match status" value="1"/>
</dbReference>
<evidence type="ECO:0000256" key="6">
    <source>
        <dbReference type="SAM" id="Phobius"/>
    </source>
</evidence>
<dbReference type="Proteomes" id="UP000239735">
    <property type="component" value="Unassembled WGS sequence"/>
</dbReference>
<feature type="transmembrane region" description="Helical" evidence="6">
    <location>
        <begin position="400"/>
        <end position="419"/>
    </location>
</feature>
<keyword evidence="3 6" id="KW-0812">Transmembrane</keyword>
<comment type="subcellular location">
    <subcellularLocation>
        <location evidence="1">Membrane</location>
        <topology evidence="1">Multi-pass membrane protein</topology>
    </subcellularLocation>
</comment>
<dbReference type="PANTHER" id="PTHR43791:SF100">
    <property type="entry name" value="SUGAR TRANSPORTER"/>
    <property type="match status" value="1"/>
</dbReference>
<feature type="transmembrane region" description="Helical" evidence="6">
    <location>
        <begin position="151"/>
        <end position="171"/>
    </location>
</feature>
<feature type="transmembrane region" description="Helical" evidence="6">
    <location>
        <begin position="333"/>
        <end position="357"/>
    </location>
</feature>
<keyword evidence="5 6" id="KW-0472">Membrane</keyword>
<protein>
    <submittedName>
        <fullName evidence="8">Sugar phosphate permease</fullName>
    </submittedName>
</protein>
<dbReference type="InterPro" id="IPR036259">
    <property type="entry name" value="MFS_trans_sf"/>
</dbReference>
<dbReference type="CDD" id="cd17319">
    <property type="entry name" value="MFS_ExuT_GudP_like"/>
    <property type="match status" value="1"/>
</dbReference>
<dbReference type="GO" id="GO:0005886">
    <property type="term" value="C:plasma membrane"/>
    <property type="evidence" value="ECO:0007669"/>
    <property type="project" value="TreeGrafter"/>
</dbReference>
<dbReference type="GO" id="GO:0022857">
    <property type="term" value="F:transmembrane transporter activity"/>
    <property type="evidence" value="ECO:0007669"/>
    <property type="project" value="InterPro"/>
</dbReference>
<evidence type="ECO:0000313" key="8">
    <source>
        <dbReference type="EMBL" id="SPE20057.1"/>
    </source>
</evidence>
<keyword evidence="2" id="KW-0813">Transport</keyword>
<feature type="transmembrane region" description="Helical" evidence="6">
    <location>
        <begin position="242"/>
        <end position="263"/>
    </location>
</feature>
<feature type="transmembrane region" description="Helical" evidence="6">
    <location>
        <begin position="20"/>
        <end position="41"/>
    </location>
</feature>
<dbReference type="Pfam" id="PF07690">
    <property type="entry name" value="MFS_1"/>
    <property type="match status" value="1"/>
</dbReference>
<evidence type="ECO:0000256" key="2">
    <source>
        <dbReference type="ARBA" id="ARBA00022448"/>
    </source>
</evidence>